<dbReference type="SUPFAM" id="SSF52540">
    <property type="entry name" value="P-loop containing nucleoside triphosphate hydrolases"/>
    <property type="match status" value="1"/>
</dbReference>
<name>A0A2G5NSL5_9STAP</name>
<reference evidence="3 4" key="1">
    <citation type="journal article" date="2018" name="Front. Microbiol.">
        <title>Description and Comparative Genomics of Macrococcus caseolyticus subsp. hominis subsp. nov., Macrococcus goetzii sp. nov., Macrococcus epidermidis sp. nov., and Macrococcus bohemicus sp. nov., Novel Macrococci From Human Clinical Material With Virulence Potential and Suspected Uptake of Foreign DNA by Natural Transformation.</title>
        <authorList>
            <person name="Maslanova I."/>
            <person name="Wertheimer Z."/>
            <person name="Sedlacek I."/>
            <person name="Svec P."/>
            <person name="Indrakova A."/>
            <person name="Kovarovic V."/>
            <person name="Schumann P."/>
            <person name="Sproer C."/>
            <person name="Kralova S."/>
            <person name="Sedo O."/>
            <person name="Kristofova L."/>
            <person name="Vrbovska V."/>
            <person name="Fuzik T."/>
            <person name="Petras P."/>
            <person name="Zdrahal Z."/>
            <person name="Ruzickova V."/>
            <person name="Doskar J."/>
            <person name="Pantucek R."/>
        </authorList>
    </citation>
    <scope>NUCLEOTIDE SEQUENCE [LARGE SCALE GENOMIC DNA]</scope>
    <source>
        <strain evidence="3 4">CCM 4927</strain>
    </source>
</reference>
<evidence type="ECO:0000259" key="1">
    <source>
        <dbReference type="Pfam" id="PF01637"/>
    </source>
</evidence>
<evidence type="ECO:0000313" key="3">
    <source>
        <dbReference type="EMBL" id="RAI82639.1"/>
    </source>
</evidence>
<dbReference type="PANTHER" id="PTHR34704">
    <property type="entry name" value="ATPASE"/>
    <property type="match status" value="1"/>
</dbReference>
<keyword evidence="3" id="KW-0547">Nucleotide-binding</keyword>
<evidence type="ECO:0000259" key="2">
    <source>
        <dbReference type="Pfam" id="PF03008"/>
    </source>
</evidence>
<proteinExistence type="predicted"/>
<dbReference type="InterPro" id="IPR011335">
    <property type="entry name" value="Restrct_endonuc-II-like"/>
</dbReference>
<dbReference type="InterPro" id="IPR011579">
    <property type="entry name" value="ATPase_dom"/>
</dbReference>
<feature type="domain" description="ATPase" evidence="1">
    <location>
        <begin position="2"/>
        <end position="201"/>
    </location>
</feature>
<dbReference type="Pfam" id="PF01637">
    <property type="entry name" value="ATPase_2"/>
    <property type="match status" value="1"/>
</dbReference>
<accession>A0A2G5NSL5</accession>
<keyword evidence="4" id="KW-1185">Reference proteome</keyword>
<dbReference type="Gene3D" id="3.40.50.300">
    <property type="entry name" value="P-loop containing nucleotide triphosphate hydrolases"/>
    <property type="match status" value="1"/>
</dbReference>
<dbReference type="RefSeq" id="WP_099578038.1">
    <property type="nucleotide sequence ID" value="NZ_MJBI02000001.1"/>
</dbReference>
<protein>
    <submittedName>
        <fullName evidence="3">ATP-binding protein</fullName>
    </submittedName>
</protein>
<dbReference type="Proteomes" id="UP000229523">
    <property type="component" value="Unassembled WGS sequence"/>
</dbReference>
<dbReference type="InterPro" id="IPR004256">
    <property type="entry name" value="DUF234"/>
</dbReference>
<dbReference type="InterPro" id="IPR027417">
    <property type="entry name" value="P-loop_NTPase"/>
</dbReference>
<dbReference type="Pfam" id="PF03008">
    <property type="entry name" value="DUF234"/>
    <property type="match status" value="1"/>
</dbReference>
<organism evidence="3 4">
    <name type="scientific">Macrococcoides goetzii</name>
    <dbReference type="NCBI Taxonomy" id="1891097"/>
    <lineage>
        <taxon>Bacteria</taxon>
        <taxon>Bacillati</taxon>
        <taxon>Bacillota</taxon>
        <taxon>Bacilli</taxon>
        <taxon>Bacillales</taxon>
        <taxon>Staphylococcaceae</taxon>
        <taxon>Macrococcoides</taxon>
    </lineage>
</organism>
<evidence type="ECO:0000313" key="4">
    <source>
        <dbReference type="Proteomes" id="UP000229523"/>
    </source>
</evidence>
<dbReference type="SUPFAM" id="SSF52980">
    <property type="entry name" value="Restriction endonuclease-like"/>
    <property type="match status" value="1"/>
</dbReference>
<sequence>MFIGREKELRWLEEQYTSDKFEMSILYGRRRIGKTRLIKEFIKDKKAIYFLATNGTEKLNLQLFSEYLFNILSPSLTTAQFPDFHSAFKYLGEQAKNERIVLVIDEYPYLAESVKGVSSILQRVIDEYFINTKLFIILCGSSMSFMEKQVLGQKSPLYGRRTSQMKLFPFSFEEVLDFFPNSSNEEAAIYYGVTGGVAEYLTFINPDDTLDNNLIHLFFETRGRLYEEPQNLLNQELRDPKIYNEILLSIASGSSKNNEIATTIGKRSSDITPYLNNLQELMIVEKVESISEFGSKKPIYRVRDFMYRFWFKFVKTGQAMIEMDEGKTYYYEKVKPYINEYMGLVFEQIVFEYMNKKNKTFKIDDKIIQQGIFFGTDKYKKKEVEIDYLGISSNKYYLGEVKWRNEKVKSKLLLSLLDKSTIIPKKHQYLLFSKSGFVESDIFEQYDVECISFEEICSLLKNK</sequence>
<dbReference type="EMBL" id="MJBI02000001">
    <property type="protein sequence ID" value="RAI82639.1"/>
    <property type="molecule type" value="Genomic_DNA"/>
</dbReference>
<dbReference type="PANTHER" id="PTHR34704:SF1">
    <property type="entry name" value="ATPASE"/>
    <property type="match status" value="1"/>
</dbReference>
<comment type="caution">
    <text evidence="3">The sequence shown here is derived from an EMBL/GenBank/DDBJ whole genome shotgun (WGS) entry which is preliminary data.</text>
</comment>
<feature type="domain" description="DUF234" evidence="2">
    <location>
        <begin position="310"/>
        <end position="407"/>
    </location>
</feature>
<gene>
    <name evidence="3" type="ORF">BFS35_002845</name>
</gene>
<keyword evidence="3" id="KW-0067">ATP-binding</keyword>
<dbReference type="GO" id="GO:0005524">
    <property type="term" value="F:ATP binding"/>
    <property type="evidence" value="ECO:0007669"/>
    <property type="project" value="UniProtKB-KW"/>
</dbReference>
<dbReference type="AlphaFoldDB" id="A0A2G5NSL5"/>